<evidence type="ECO:0000256" key="1">
    <source>
        <dbReference type="SAM" id="MobiDB-lite"/>
    </source>
</evidence>
<gene>
    <name evidence="2" type="ORF">PYW07_012527</name>
</gene>
<evidence type="ECO:0000313" key="3">
    <source>
        <dbReference type="Proteomes" id="UP001231518"/>
    </source>
</evidence>
<organism evidence="2 3">
    <name type="scientific">Mythimna separata</name>
    <name type="common">Oriental armyworm</name>
    <name type="synonym">Pseudaletia separata</name>
    <dbReference type="NCBI Taxonomy" id="271217"/>
    <lineage>
        <taxon>Eukaryota</taxon>
        <taxon>Metazoa</taxon>
        <taxon>Ecdysozoa</taxon>
        <taxon>Arthropoda</taxon>
        <taxon>Hexapoda</taxon>
        <taxon>Insecta</taxon>
        <taxon>Pterygota</taxon>
        <taxon>Neoptera</taxon>
        <taxon>Endopterygota</taxon>
        <taxon>Lepidoptera</taxon>
        <taxon>Glossata</taxon>
        <taxon>Ditrysia</taxon>
        <taxon>Noctuoidea</taxon>
        <taxon>Noctuidae</taxon>
        <taxon>Noctuinae</taxon>
        <taxon>Hadenini</taxon>
        <taxon>Mythimna</taxon>
    </lineage>
</organism>
<dbReference type="EMBL" id="JARGEI010000028">
    <property type="protein sequence ID" value="KAJ8706449.1"/>
    <property type="molecule type" value="Genomic_DNA"/>
</dbReference>
<accession>A0AAD7Y8M9</accession>
<protein>
    <submittedName>
        <fullName evidence="2">Uncharacterized protein</fullName>
    </submittedName>
</protein>
<feature type="region of interest" description="Disordered" evidence="1">
    <location>
        <begin position="13"/>
        <end position="55"/>
    </location>
</feature>
<keyword evidence="3" id="KW-1185">Reference proteome</keyword>
<dbReference type="Proteomes" id="UP001231518">
    <property type="component" value="Chromosome 30"/>
</dbReference>
<name>A0AAD7Y8M9_MYTSE</name>
<sequence>METYKSRVQACLAELDRSPSPNRSGPEVVPSEDTLPTCIAESSAPERPVAEEGFPSEDVATTARLQSPTQSDAPDHVKIVEAEARLMWDARGRGRRKRPKRKGLTRTDIGPSALLSARKRRRMEYARVQWLYKTCRSRCAAKIIDGQTRGVRHSLAELEVYWRPVMEALSGAPGLTPEALSALQHQEQYGSRRDYSQLWRPFISEEVKACSMDNRSAPGPDGVS</sequence>
<reference evidence="2" key="1">
    <citation type="submission" date="2023-03" db="EMBL/GenBank/DDBJ databases">
        <title>Chromosome-level genomes of two armyworms, Mythimna separata and Mythimna loreyi, provide insights into the biosynthesis and reception of sex pheromones.</title>
        <authorList>
            <person name="Zhao H."/>
        </authorList>
    </citation>
    <scope>NUCLEOTIDE SEQUENCE</scope>
    <source>
        <strain evidence="2">BeijingLab</strain>
        <tissue evidence="2">Pupa</tissue>
    </source>
</reference>
<proteinExistence type="predicted"/>
<dbReference type="AlphaFoldDB" id="A0AAD7Y8M9"/>
<comment type="caution">
    <text evidence="2">The sequence shown here is derived from an EMBL/GenBank/DDBJ whole genome shotgun (WGS) entry which is preliminary data.</text>
</comment>
<evidence type="ECO:0000313" key="2">
    <source>
        <dbReference type="EMBL" id="KAJ8706449.1"/>
    </source>
</evidence>